<dbReference type="Proteomes" id="UP000290602">
    <property type="component" value="Unassembled WGS sequence"/>
</dbReference>
<keyword evidence="3" id="KW-1185">Reference proteome</keyword>
<dbReference type="Pfam" id="PF01521">
    <property type="entry name" value="Fe-S_biosyn"/>
    <property type="match status" value="1"/>
</dbReference>
<dbReference type="InterPro" id="IPR000361">
    <property type="entry name" value="ATAP_core_dom"/>
</dbReference>
<dbReference type="EMBL" id="QXIL01000007">
    <property type="protein sequence ID" value="RXI78964.1"/>
    <property type="molecule type" value="Genomic_DNA"/>
</dbReference>
<gene>
    <name evidence="2" type="ORF">DXH47_05500</name>
</gene>
<evidence type="ECO:0000313" key="3">
    <source>
        <dbReference type="Proteomes" id="UP000290602"/>
    </source>
</evidence>
<sequence length="131" mass="14076">MPTIKLSDQLLTLLRQKNLTTKELLLIADDGGGKYSLRGGACSIGTTFTLIVLDTADPDYDEPLVNAQDLHMWTSAYDSYFFSAGLVLDVVNHQIMLKDNAHILDSAVQIANGATVLAAFKTGTKAKGEGC</sequence>
<proteinExistence type="predicted"/>
<organism evidence="2 3">
    <name type="scientific">Levilactobacillus suantsaii</name>
    <dbReference type="NCBI Taxonomy" id="2292255"/>
    <lineage>
        <taxon>Bacteria</taxon>
        <taxon>Bacillati</taxon>
        <taxon>Bacillota</taxon>
        <taxon>Bacilli</taxon>
        <taxon>Lactobacillales</taxon>
        <taxon>Lactobacillaceae</taxon>
        <taxon>Levilactobacillus</taxon>
    </lineage>
</organism>
<accession>A0A4V1LFF2</accession>
<comment type="caution">
    <text evidence="2">The sequence shown here is derived from an EMBL/GenBank/DDBJ whole genome shotgun (WGS) entry which is preliminary data.</text>
</comment>
<dbReference type="RefSeq" id="WP_129032328.1">
    <property type="nucleotide sequence ID" value="NZ_CP059603.1"/>
</dbReference>
<name>A0A4V1LFF2_9LACO</name>
<feature type="domain" description="Core" evidence="1">
    <location>
        <begin position="4"/>
        <end position="111"/>
    </location>
</feature>
<dbReference type="OrthoDB" id="2187371at2"/>
<dbReference type="Gene3D" id="2.60.300.12">
    <property type="entry name" value="HesB-like domain"/>
    <property type="match status" value="1"/>
</dbReference>
<evidence type="ECO:0000259" key="1">
    <source>
        <dbReference type="Pfam" id="PF01521"/>
    </source>
</evidence>
<evidence type="ECO:0000313" key="2">
    <source>
        <dbReference type="EMBL" id="RXI78964.1"/>
    </source>
</evidence>
<dbReference type="InterPro" id="IPR035903">
    <property type="entry name" value="HesB-like_dom_sf"/>
</dbReference>
<protein>
    <submittedName>
        <fullName evidence="2">Iron-sulfur cluster biosynthesis family protein</fullName>
    </submittedName>
</protein>
<reference evidence="2 3" key="1">
    <citation type="submission" date="2018-08" db="EMBL/GenBank/DDBJ databases">
        <title>Lactobacillus suantsai sp. nov., isolated from traditional fermented suan-tsai in Taiwan.</title>
        <authorList>
            <person name="Huang C.-H."/>
        </authorList>
    </citation>
    <scope>NUCLEOTIDE SEQUENCE [LARGE SCALE GENOMIC DNA]</scope>
    <source>
        <strain evidence="2 3">BCRC 12945</strain>
    </source>
</reference>
<dbReference type="AlphaFoldDB" id="A0A4V1LFF2"/>
<dbReference type="SUPFAM" id="SSF89360">
    <property type="entry name" value="HesB-like domain"/>
    <property type="match status" value="1"/>
</dbReference>